<dbReference type="PROSITE" id="PS50928">
    <property type="entry name" value="ABC_TM1"/>
    <property type="match status" value="1"/>
</dbReference>
<evidence type="ECO:0000256" key="7">
    <source>
        <dbReference type="RuleBase" id="RU363032"/>
    </source>
</evidence>
<feature type="transmembrane region" description="Helical" evidence="7">
    <location>
        <begin position="116"/>
        <end position="136"/>
    </location>
</feature>
<proteinExistence type="inferred from homology"/>
<evidence type="ECO:0000313" key="9">
    <source>
        <dbReference type="EMBL" id="AWG43097.1"/>
    </source>
</evidence>
<feature type="transmembrane region" description="Helical" evidence="7">
    <location>
        <begin position="81"/>
        <end position="104"/>
    </location>
</feature>
<feature type="domain" description="ABC transmembrane type-1" evidence="8">
    <location>
        <begin position="77"/>
        <end position="270"/>
    </location>
</feature>
<dbReference type="RefSeq" id="WP_108729496.1">
    <property type="nucleotide sequence ID" value="NZ_CP025785.1"/>
</dbReference>
<protein>
    <submittedName>
        <fullName evidence="9">Peptide ABC transporter permease</fullName>
    </submittedName>
</protein>
<keyword evidence="6 7" id="KW-0472">Membrane</keyword>
<name>A0A2S1LXR1_9SPIR</name>
<keyword evidence="5 7" id="KW-1133">Transmembrane helix</keyword>
<dbReference type="GO" id="GO:0055085">
    <property type="term" value="P:transmembrane transport"/>
    <property type="evidence" value="ECO:0007669"/>
    <property type="project" value="InterPro"/>
</dbReference>
<dbReference type="Gene3D" id="1.10.3720.10">
    <property type="entry name" value="MetI-like"/>
    <property type="match status" value="1"/>
</dbReference>
<dbReference type="PANTHER" id="PTHR43386">
    <property type="entry name" value="OLIGOPEPTIDE TRANSPORT SYSTEM PERMEASE PROTEIN APPC"/>
    <property type="match status" value="1"/>
</dbReference>
<evidence type="ECO:0000256" key="2">
    <source>
        <dbReference type="ARBA" id="ARBA00022448"/>
    </source>
</evidence>
<comment type="similarity">
    <text evidence="7">Belongs to the binding-protein-dependent transport system permease family.</text>
</comment>
<dbReference type="Proteomes" id="UP000244655">
    <property type="component" value="Chromosome"/>
</dbReference>
<dbReference type="InterPro" id="IPR035906">
    <property type="entry name" value="MetI-like_sf"/>
</dbReference>
<evidence type="ECO:0000256" key="6">
    <source>
        <dbReference type="ARBA" id="ARBA00023136"/>
    </source>
</evidence>
<dbReference type="InterPro" id="IPR050366">
    <property type="entry name" value="BP-dependent_transpt_permease"/>
</dbReference>
<keyword evidence="10" id="KW-1185">Reference proteome</keyword>
<dbReference type="InterPro" id="IPR000515">
    <property type="entry name" value="MetI-like"/>
</dbReference>
<evidence type="ECO:0000256" key="4">
    <source>
        <dbReference type="ARBA" id="ARBA00022692"/>
    </source>
</evidence>
<evidence type="ECO:0000256" key="5">
    <source>
        <dbReference type="ARBA" id="ARBA00022989"/>
    </source>
</evidence>
<dbReference type="Pfam" id="PF00528">
    <property type="entry name" value="BPD_transp_1"/>
    <property type="match status" value="1"/>
</dbReference>
<gene>
    <name evidence="9" type="ORF">CR532_03920</name>
</gene>
<organism evidence="9 10">
    <name type="scientific">Candidatus Borreliella tachyglossi</name>
    <dbReference type="NCBI Taxonomy" id="1964448"/>
    <lineage>
        <taxon>Bacteria</taxon>
        <taxon>Pseudomonadati</taxon>
        <taxon>Spirochaetota</taxon>
        <taxon>Spirochaetia</taxon>
        <taxon>Spirochaetales</taxon>
        <taxon>Borreliaceae</taxon>
        <taxon>Borreliella</taxon>
    </lineage>
</organism>
<keyword evidence="3" id="KW-1003">Cell membrane</keyword>
<dbReference type="PANTHER" id="PTHR43386:SF1">
    <property type="entry name" value="D,D-DIPEPTIDE TRANSPORT SYSTEM PERMEASE PROTEIN DDPC-RELATED"/>
    <property type="match status" value="1"/>
</dbReference>
<dbReference type="GO" id="GO:0005886">
    <property type="term" value="C:plasma membrane"/>
    <property type="evidence" value="ECO:0007669"/>
    <property type="project" value="UniProtKB-SubCell"/>
</dbReference>
<dbReference type="OrthoDB" id="9766870at2"/>
<feature type="transmembrane region" description="Helical" evidence="7">
    <location>
        <begin position="142"/>
        <end position="162"/>
    </location>
</feature>
<evidence type="ECO:0000256" key="3">
    <source>
        <dbReference type="ARBA" id="ARBA00022475"/>
    </source>
</evidence>
<feature type="transmembrane region" description="Helical" evidence="7">
    <location>
        <begin position="249"/>
        <end position="271"/>
    </location>
</feature>
<comment type="subcellular location">
    <subcellularLocation>
        <location evidence="1 7">Cell membrane</location>
        <topology evidence="1 7">Multi-pass membrane protein</topology>
    </subcellularLocation>
</comment>
<sequence>MEKLNNSYITLLAIFIIFLIILPTMINENSNFAIYKKDPNKIYSQTINKLPQPPTAQNPLGTDKMGRDIMARLILATRNSILLAFSYAAISVTIGIFIGIIIGSLKLKTCLLISKVIEAIQTLPFTYILMLIFYYFAQKENFNILEVAIPSALIHGWIRFSFITRNNTIIIKNFDYVKASRAMGATKSRIIIRHIFPEVFSSISSIIPLQISKSLTQFEVINYLQQEDKKFYPSLAELLRYMEMGEEYFWIWKNPLIILLIINIILASISFKLKKYMNYFISS</sequence>
<dbReference type="AlphaFoldDB" id="A0A2S1LXR1"/>
<keyword evidence="4 7" id="KW-0812">Transmembrane</keyword>
<keyword evidence="2 7" id="KW-0813">Transport</keyword>
<accession>A0A2S1LXR1</accession>
<reference evidence="9 10" key="1">
    <citation type="submission" date="2018-01" db="EMBL/GenBank/DDBJ databases">
        <title>Genome sequence of Borrelia tachyglossi.</title>
        <authorList>
            <person name="Gofton A.W."/>
        </authorList>
    </citation>
    <scope>NUCLEOTIDE SEQUENCE [LARGE SCALE GENOMIC DNA]</scope>
    <source>
        <strain evidence="9 10">Bc-F10-1268</strain>
    </source>
</reference>
<evidence type="ECO:0000259" key="8">
    <source>
        <dbReference type="PROSITE" id="PS50928"/>
    </source>
</evidence>
<dbReference type="EMBL" id="CP025785">
    <property type="protein sequence ID" value="AWG43097.1"/>
    <property type="molecule type" value="Genomic_DNA"/>
</dbReference>
<dbReference type="CDD" id="cd06261">
    <property type="entry name" value="TM_PBP2"/>
    <property type="match status" value="1"/>
</dbReference>
<evidence type="ECO:0000256" key="1">
    <source>
        <dbReference type="ARBA" id="ARBA00004651"/>
    </source>
</evidence>
<dbReference type="SUPFAM" id="SSF161098">
    <property type="entry name" value="MetI-like"/>
    <property type="match status" value="1"/>
</dbReference>
<feature type="transmembrane region" description="Helical" evidence="7">
    <location>
        <begin position="7"/>
        <end position="26"/>
    </location>
</feature>
<evidence type="ECO:0000313" key="10">
    <source>
        <dbReference type="Proteomes" id="UP000244655"/>
    </source>
</evidence>